<dbReference type="InterPro" id="IPR000719">
    <property type="entry name" value="Prot_kinase_dom"/>
</dbReference>
<dbReference type="AlphaFoldDB" id="V6IXP8"/>
<evidence type="ECO:0000259" key="3">
    <source>
        <dbReference type="PROSITE" id="PS50011"/>
    </source>
</evidence>
<accession>V6IXP8</accession>
<reference evidence="4 5" key="1">
    <citation type="journal article" date="2013" name="Genome Announc.">
        <title>Genome Sequence of Sporolactobacillus laevolacticus DSM442, an Efficient Polymer-Grade D-Lactate Producer from Agricultural Waste Cottonseed as a Nitrogen Source.</title>
        <authorList>
            <person name="Wang H."/>
            <person name="Wang L."/>
            <person name="Ju J."/>
            <person name="Yu B."/>
            <person name="Ma Y."/>
        </authorList>
    </citation>
    <scope>NUCLEOTIDE SEQUENCE [LARGE SCALE GENOMIC DNA]</scope>
    <source>
        <strain evidence="4 5">DSM 442</strain>
    </source>
</reference>
<dbReference type="RefSeq" id="WP_023510020.1">
    <property type="nucleotide sequence ID" value="NZ_AWTC01000006.1"/>
</dbReference>
<feature type="transmembrane region" description="Helical" evidence="2">
    <location>
        <begin position="501"/>
        <end position="520"/>
    </location>
</feature>
<comment type="similarity">
    <text evidence="1">Belongs to the protein kinase superfamily. ADCK protein kinase family.</text>
</comment>
<dbReference type="PANTHER" id="PTHR10566">
    <property type="entry name" value="CHAPERONE-ACTIVITY OF BC1 COMPLEX CABC1 -RELATED"/>
    <property type="match status" value="1"/>
</dbReference>
<evidence type="ECO:0000256" key="2">
    <source>
        <dbReference type="SAM" id="Phobius"/>
    </source>
</evidence>
<dbReference type="Pfam" id="PF03109">
    <property type="entry name" value="ABC1"/>
    <property type="match status" value="1"/>
</dbReference>
<dbReference type="PANTHER" id="PTHR10566:SF113">
    <property type="entry name" value="PROTEIN ACTIVITY OF BC1 COMPLEX KINASE 7, CHLOROPLASTIC"/>
    <property type="match status" value="1"/>
</dbReference>
<dbReference type="EMBL" id="AWTC01000006">
    <property type="protein sequence ID" value="EST12158.1"/>
    <property type="molecule type" value="Genomic_DNA"/>
</dbReference>
<name>V6IXP8_9BACL</name>
<keyword evidence="2" id="KW-0472">Membrane</keyword>
<feature type="domain" description="Protein kinase" evidence="3">
    <location>
        <begin position="122"/>
        <end position="490"/>
    </location>
</feature>
<dbReference type="CDD" id="cd05121">
    <property type="entry name" value="ABC1_ADCK3-like"/>
    <property type="match status" value="1"/>
</dbReference>
<dbReference type="InterPro" id="IPR011009">
    <property type="entry name" value="Kinase-like_dom_sf"/>
</dbReference>
<dbReference type="eggNOG" id="COG0661">
    <property type="taxonomic scope" value="Bacteria"/>
</dbReference>
<gene>
    <name evidence="4" type="ORF">P343_08800</name>
</gene>
<organism evidence="4 5">
    <name type="scientific">Sporolactobacillus laevolacticus DSM 442</name>
    <dbReference type="NCBI Taxonomy" id="1395513"/>
    <lineage>
        <taxon>Bacteria</taxon>
        <taxon>Bacillati</taxon>
        <taxon>Bacillota</taxon>
        <taxon>Bacilli</taxon>
        <taxon>Bacillales</taxon>
        <taxon>Sporolactobacillaceae</taxon>
        <taxon>Sporolactobacillus</taxon>
    </lineage>
</organism>
<proteinExistence type="inferred from homology"/>
<sequence>MIGKHIRHIKRYQEIVAVLVKYGFGYIVKDVGLFHLLSLPKQIISDFSGTGNEQKSIGQRIRSMLEELGPTFIKLGQLLSLRTDILPEQIAEAMRELQDHVTPIDPQTVKKRISEEFGKPVEELFSRFDENCLAAASIAQAHYAVLKTGEEVAVKIRRPDIETVIENDIEILWDLASLVEKRYEWARTYQISDIVEEFSLAIRSEMDYIMEARTTEKLHDFFNNNDTIVIPKVYREFSTQRVLTLDYIHGYKYSELVSGPPEGIDNKVICERLVRSFLDQALICGIFHGDPHPGNLFFFSGNKIGYIDFGQVGHLNDAMKRDFGDLIIGLMKGNTEMLFRTISSMTNMPDDLNERHFKADLDVLREKYYRLPFKDVHIGKVIHDIFEVTKKHHISIPKNYTLLGKALITLEGLITRLDRNINILELAEPYGQRLLIKRLNPSELSKKFLLNGYDIVENSMHIPSLLRKTLTHLYKGKTRVEMKLPQLEFLLAKVDRAANRISFSIMLLSFSIILSCIIIGETFGSRSLLSNVPVLGIAVTVVLFMFMIVLLSIFRSGRF</sequence>
<dbReference type="InterPro" id="IPR004147">
    <property type="entry name" value="ABC1_dom"/>
</dbReference>
<feature type="transmembrane region" description="Helical" evidence="2">
    <location>
        <begin position="532"/>
        <end position="554"/>
    </location>
</feature>
<dbReference type="GO" id="GO:0004672">
    <property type="term" value="F:protein kinase activity"/>
    <property type="evidence" value="ECO:0007669"/>
    <property type="project" value="InterPro"/>
</dbReference>
<evidence type="ECO:0000313" key="4">
    <source>
        <dbReference type="EMBL" id="EST12158.1"/>
    </source>
</evidence>
<dbReference type="STRING" id="1395513.P343_08800"/>
<dbReference type="PATRIC" id="fig|1395513.3.peg.1777"/>
<keyword evidence="5" id="KW-1185">Reference proteome</keyword>
<comment type="caution">
    <text evidence="4">The sequence shown here is derived from an EMBL/GenBank/DDBJ whole genome shotgun (WGS) entry which is preliminary data.</text>
</comment>
<keyword evidence="2" id="KW-0812">Transmembrane</keyword>
<evidence type="ECO:0000313" key="5">
    <source>
        <dbReference type="Proteomes" id="UP000018296"/>
    </source>
</evidence>
<dbReference type="InterPro" id="IPR050154">
    <property type="entry name" value="UbiB_kinase"/>
</dbReference>
<keyword evidence="2" id="KW-1133">Transmembrane helix</keyword>
<dbReference type="PROSITE" id="PS50011">
    <property type="entry name" value="PROTEIN_KINASE_DOM"/>
    <property type="match status" value="1"/>
</dbReference>
<evidence type="ECO:0000256" key="1">
    <source>
        <dbReference type="ARBA" id="ARBA00009670"/>
    </source>
</evidence>
<protein>
    <submittedName>
        <fullName evidence="4">ABC transporter</fullName>
    </submittedName>
</protein>
<dbReference type="Proteomes" id="UP000018296">
    <property type="component" value="Unassembled WGS sequence"/>
</dbReference>
<dbReference type="SUPFAM" id="SSF56112">
    <property type="entry name" value="Protein kinase-like (PK-like)"/>
    <property type="match status" value="1"/>
</dbReference>
<dbReference type="GO" id="GO:0005524">
    <property type="term" value="F:ATP binding"/>
    <property type="evidence" value="ECO:0007669"/>
    <property type="project" value="InterPro"/>
</dbReference>